<organism evidence="3 4">
    <name type="scientific">Gimesia aquarii</name>
    <dbReference type="NCBI Taxonomy" id="2527964"/>
    <lineage>
        <taxon>Bacteria</taxon>
        <taxon>Pseudomonadati</taxon>
        <taxon>Planctomycetota</taxon>
        <taxon>Planctomycetia</taxon>
        <taxon>Planctomycetales</taxon>
        <taxon>Planctomycetaceae</taxon>
        <taxon>Gimesia</taxon>
    </lineage>
</organism>
<protein>
    <recommendedName>
        <fullName evidence="5">Transmembrane protein</fullName>
    </recommendedName>
</protein>
<feature type="region of interest" description="Disordered" evidence="1">
    <location>
        <begin position="228"/>
        <end position="263"/>
    </location>
</feature>
<keyword evidence="2" id="KW-0812">Transmembrane</keyword>
<dbReference type="KEGG" id="gaw:V144x_35020"/>
<feature type="transmembrane region" description="Helical" evidence="2">
    <location>
        <begin position="23"/>
        <end position="45"/>
    </location>
</feature>
<dbReference type="EMBL" id="CP037920">
    <property type="protein sequence ID" value="QDT98018.1"/>
    <property type="molecule type" value="Genomic_DNA"/>
</dbReference>
<accession>A0A517VYD5</accession>
<evidence type="ECO:0000313" key="4">
    <source>
        <dbReference type="Proteomes" id="UP000318704"/>
    </source>
</evidence>
<sequence>MISFSQDTIINAISTHLDSIQSLLNWVLLIAIPLAWAGIHGSTTIKTSVIEVQRKYAFYFAGACFLLVNIAILVMFLRLADLVEMLDNAHVVKGISEMALHSWALNPFSFYGTDFVSRLQSCAGFGLLIACWWICFTALSTLSDDKKSIQFNLIVWVLLMLGLAAMGAVQMVFSSILDRVSNVDMNLYEILQSTVSERSLAVFAGVGVGGGIYSIAMSLKKQLTDISSKQSSESTKKTLISNSATVPTKQSIDDTSKFREERK</sequence>
<feature type="transmembrane region" description="Helical" evidence="2">
    <location>
        <begin position="154"/>
        <end position="177"/>
    </location>
</feature>
<dbReference type="RefSeq" id="WP_144986335.1">
    <property type="nucleotide sequence ID" value="NZ_CP037920.1"/>
</dbReference>
<name>A0A517VYD5_9PLAN</name>
<feature type="transmembrane region" description="Helical" evidence="2">
    <location>
        <begin position="57"/>
        <end position="77"/>
    </location>
</feature>
<evidence type="ECO:0000256" key="1">
    <source>
        <dbReference type="SAM" id="MobiDB-lite"/>
    </source>
</evidence>
<gene>
    <name evidence="3" type="ORF">V144x_35020</name>
</gene>
<evidence type="ECO:0000313" key="3">
    <source>
        <dbReference type="EMBL" id="QDT98018.1"/>
    </source>
</evidence>
<dbReference type="Proteomes" id="UP000318704">
    <property type="component" value="Chromosome"/>
</dbReference>
<feature type="compositionally biased region" description="Basic and acidic residues" evidence="1">
    <location>
        <begin position="251"/>
        <end position="263"/>
    </location>
</feature>
<feature type="transmembrane region" description="Helical" evidence="2">
    <location>
        <begin position="123"/>
        <end position="142"/>
    </location>
</feature>
<reference evidence="3 4" key="1">
    <citation type="submission" date="2019-03" db="EMBL/GenBank/DDBJ databases">
        <title>Deep-cultivation of Planctomycetes and their phenomic and genomic characterization uncovers novel biology.</title>
        <authorList>
            <person name="Wiegand S."/>
            <person name="Jogler M."/>
            <person name="Boedeker C."/>
            <person name="Pinto D."/>
            <person name="Vollmers J."/>
            <person name="Rivas-Marin E."/>
            <person name="Kohn T."/>
            <person name="Peeters S.H."/>
            <person name="Heuer A."/>
            <person name="Rast P."/>
            <person name="Oberbeckmann S."/>
            <person name="Bunk B."/>
            <person name="Jeske O."/>
            <person name="Meyerdierks A."/>
            <person name="Storesund J.E."/>
            <person name="Kallscheuer N."/>
            <person name="Luecker S."/>
            <person name="Lage O.M."/>
            <person name="Pohl T."/>
            <person name="Merkel B.J."/>
            <person name="Hornburger P."/>
            <person name="Mueller R.-W."/>
            <person name="Bruemmer F."/>
            <person name="Labrenz M."/>
            <person name="Spormann A.M."/>
            <person name="Op den Camp H."/>
            <person name="Overmann J."/>
            <person name="Amann R."/>
            <person name="Jetten M.S.M."/>
            <person name="Mascher T."/>
            <person name="Medema M.H."/>
            <person name="Devos D.P."/>
            <person name="Kaster A.-K."/>
            <person name="Ovreas L."/>
            <person name="Rohde M."/>
            <person name="Galperin M.Y."/>
            <person name="Jogler C."/>
        </authorList>
    </citation>
    <scope>NUCLEOTIDE SEQUENCE [LARGE SCALE GENOMIC DNA]</scope>
    <source>
        <strain evidence="3 4">V144</strain>
    </source>
</reference>
<evidence type="ECO:0000256" key="2">
    <source>
        <dbReference type="SAM" id="Phobius"/>
    </source>
</evidence>
<keyword evidence="2" id="KW-0472">Membrane</keyword>
<dbReference type="AlphaFoldDB" id="A0A517VYD5"/>
<keyword evidence="2" id="KW-1133">Transmembrane helix</keyword>
<proteinExistence type="predicted"/>
<feature type="compositionally biased region" description="Polar residues" evidence="1">
    <location>
        <begin position="239"/>
        <end position="250"/>
    </location>
</feature>
<feature type="transmembrane region" description="Helical" evidence="2">
    <location>
        <begin position="200"/>
        <end position="219"/>
    </location>
</feature>
<evidence type="ECO:0008006" key="5">
    <source>
        <dbReference type="Google" id="ProtNLM"/>
    </source>
</evidence>